<reference evidence="3" key="1">
    <citation type="journal article" date="2014" name="Int. J. Syst. Evol. Microbiol.">
        <title>Complete genome sequence of Corynebacterium casei LMG S-19264T (=DSM 44701T), isolated from a smear-ripened cheese.</title>
        <authorList>
            <consortium name="US DOE Joint Genome Institute (JGI-PGF)"/>
            <person name="Walter F."/>
            <person name="Albersmeier A."/>
            <person name="Kalinowski J."/>
            <person name="Ruckert C."/>
        </authorList>
    </citation>
    <scope>NUCLEOTIDE SEQUENCE</scope>
    <source>
        <strain evidence="3">JCM 30804</strain>
    </source>
</reference>
<dbReference type="RefSeq" id="WP_188921726.1">
    <property type="nucleotide sequence ID" value="NZ_BMPZ01000008.1"/>
</dbReference>
<comment type="caution">
    <text evidence="3">The sequence shown here is derived from an EMBL/GenBank/DDBJ whole genome shotgun (WGS) entry which is preliminary data.</text>
</comment>
<name>A0A917JVG8_9GAMM</name>
<proteinExistence type="predicted"/>
<keyword evidence="4" id="KW-1185">Reference proteome</keyword>
<evidence type="ECO:0000256" key="1">
    <source>
        <dbReference type="SAM" id="Coils"/>
    </source>
</evidence>
<dbReference type="Pfam" id="PF05137">
    <property type="entry name" value="PilN"/>
    <property type="match status" value="1"/>
</dbReference>
<reference evidence="3" key="2">
    <citation type="submission" date="2020-09" db="EMBL/GenBank/DDBJ databases">
        <authorList>
            <person name="Sun Q."/>
            <person name="Ohkuma M."/>
        </authorList>
    </citation>
    <scope>NUCLEOTIDE SEQUENCE</scope>
    <source>
        <strain evidence="3">JCM 30804</strain>
    </source>
</reference>
<dbReference type="Proteomes" id="UP000613743">
    <property type="component" value="Unassembled WGS sequence"/>
</dbReference>
<keyword evidence="2" id="KW-0812">Transmembrane</keyword>
<evidence type="ECO:0000256" key="2">
    <source>
        <dbReference type="SAM" id="Phobius"/>
    </source>
</evidence>
<dbReference type="InterPro" id="IPR007813">
    <property type="entry name" value="PilN"/>
</dbReference>
<accession>A0A917JVG8</accession>
<protein>
    <submittedName>
        <fullName evidence="3">MSHA biogenesis protein MshI2</fullName>
    </submittedName>
</protein>
<keyword evidence="1" id="KW-0175">Coiled coil</keyword>
<keyword evidence="2" id="KW-1133">Transmembrane helix</keyword>
<keyword evidence="2" id="KW-0472">Membrane</keyword>
<dbReference type="AlphaFoldDB" id="A0A917JVG8"/>
<evidence type="ECO:0000313" key="4">
    <source>
        <dbReference type="Proteomes" id="UP000613743"/>
    </source>
</evidence>
<sequence length="205" mass="23345">MSANKTRINLYSDALLPVKLRLSFQRLMVWSLVFLMIVCGLNGLGYWQLENQKSALAAANVEKQIHDNEIAQLNAQIAAHTADKKLVKRVEVDQQQLDLKRLLLNELSQRENMTSQGYSLMMRELAQVADANVWLERIQVDESQYIFQGYSKYPDSVPRWIDKLAETQSLKGHAFATMSMKKSDSHPLSFTLTSTLEAADKVKVQ</sequence>
<feature type="transmembrane region" description="Helical" evidence="2">
    <location>
        <begin position="27"/>
        <end position="47"/>
    </location>
</feature>
<gene>
    <name evidence="3" type="primary">mshI2</name>
    <name evidence="3" type="ORF">GCM10009332_26610</name>
</gene>
<feature type="coiled-coil region" evidence="1">
    <location>
        <begin position="49"/>
        <end position="83"/>
    </location>
</feature>
<evidence type="ECO:0000313" key="3">
    <source>
        <dbReference type="EMBL" id="GGI87912.1"/>
    </source>
</evidence>
<dbReference type="EMBL" id="BMPZ01000008">
    <property type="protein sequence ID" value="GGI87912.1"/>
    <property type="molecule type" value="Genomic_DNA"/>
</dbReference>
<organism evidence="3 4">
    <name type="scientific">Shewanella gelidii</name>
    <dbReference type="NCBI Taxonomy" id="1642821"/>
    <lineage>
        <taxon>Bacteria</taxon>
        <taxon>Pseudomonadati</taxon>
        <taxon>Pseudomonadota</taxon>
        <taxon>Gammaproteobacteria</taxon>
        <taxon>Alteromonadales</taxon>
        <taxon>Shewanellaceae</taxon>
        <taxon>Shewanella</taxon>
    </lineage>
</organism>